<dbReference type="AlphaFoldDB" id="A0A6A6E222"/>
<evidence type="ECO:0000259" key="1">
    <source>
        <dbReference type="Pfam" id="PF06985"/>
    </source>
</evidence>
<protein>
    <recommendedName>
        <fullName evidence="1">Heterokaryon incompatibility domain-containing protein</fullName>
    </recommendedName>
</protein>
<accession>A0A6A6E222</accession>
<keyword evidence="3" id="KW-1185">Reference proteome</keyword>
<sequence>MNLRDALCDLRDAKELESKIFWIDRICINQGDSNEKNTQVAMMGEIYQNADRVITYLGAAVDSLQEERGLNLPKGLEAYYQDDPIMLHSCQSPHEASLKVYSGEIKTLPQKPAELGVDIGQEKVSGHDWRWLYDVCFGEWTQRLWMVQEQLLNRNTIMLRGPHVLSWESVAGIVLLASTQILPQGLYAAFWRRKGRDRIPDGFADAVFFLSITRCHIVKGNCRLEYTLRATMHCLRALQCHDPRDRVYALMSICSDIGKLGIVPDYSHSNTALRFSPKLAQRLIETEMNLHILTDVCTRHPPSASRALPSWAPGMYIINIT</sequence>
<dbReference type="Proteomes" id="UP000800200">
    <property type="component" value="Unassembled WGS sequence"/>
</dbReference>
<dbReference type="PANTHER" id="PTHR24148:SF64">
    <property type="entry name" value="HETEROKARYON INCOMPATIBILITY DOMAIN-CONTAINING PROTEIN"/>
    <property type="match status" value="1"/>
</dbReference>
<dbReference type="EMBL" id="ML994637">
    <property type="protein sequence ID" value="KAF2184619.1"/>
    <property type="molecule type" value="Genomic_DNA"/>
</dbReference>
<dbReference type="Pfam" id="PF06985">
    <property type="entry name" value="HET"/>
    <property type="match status" value="1"/>
</dbReference>
<gene>
    <name evidence="2" type="ORF">K469DRAFT_781150</name>
</gene>
<name>A0A6A6E222_9PEZI</name>
<dbReference type="InterPro" id="IPR010730">
    <property type="entry name" value="HET"/>
</dbReference>
<reference evidence="2" key="1">
    <citation type="journal article" date="2020" name="Stud. Mycol.">
        <title>101 Dothideomycetes genomes: a test case for predicting lifestyles and emergence of pathogens.</title>
        <authorList>
            <person name="Haridas S."/>
            <person name="Albert R."/>
            <person name="Binder M."/>
            <person name="Bloem J."/>
            <person name="Labutti K."/>
            <person name="Salamov A."/>
            <person name="Andreopoulos B."/>
            <person name="Baker S."/>
            <person name="Barry K."/>
            <person name="Bills G."/>
            <person name="Bluhm B."/>
            <person name="Cannon C."/>
            <person name="Castanera R."/>
            <person name="Culley D."/>
            <person name="Daum C."/>
            <person name="Ezra D."/>
            <person name="Gonzalez J."/>
            <person name="Henrissat B."/>
            <person name="Kuo A."/>
            <person name="Liang C."/>
            <person name="Lipzen A."/>
            <person name="Lutzoni F."/>
            <person name="Magnuson J."/>
            <person name="Mondo S."/>
            <person name="Nolan M."/>
            <person name="Ohm R."/>
            <person name="Pangilinan J."/>
            <person name="Park H.-J."/>
            <person name="Ramirez L."/>
            <person name="Alfaro M."/>
            <person name="Sun H."/>
            <person name="Tritt A."/>
            <person name="Yoshinaga Y."/>
            <person name="Zwiers L.-H."/>
            <person name="Turgeon B."/>
            <person name="Goodwin S."/>
            <person name="Spatafora J."/>
            <person name="Crous P."/>
            <person name="Grigoriev I."/>
        </authorList>
    </citation>
    <scope>NUCLEOTIDE SEQUENCE</scope>
    <source>
        <strain evidence="2">CBS 207.26</strain>
    </source>
</reference>
<dbReference type="OrthoDB" id="2157530at2759"/>
<dbReference type="InterPro" id="IPR052895">
    <property type="entry name" value="HetReg/Transcr_Mod"/>
</dbReference>
<evidence type="ECO:0000313" key="2">
    <source>
        <dbReference type="EMBL" id="KAF2184619.1"/>
    </source>
</evidence>
<evidence type="ECO:0000313" key="3">
    <source>
        <dbReference type="Proteomes" id="UP000800200"/>
    </source>
</evidence>
<dbReference type="PANTHER" id="PTHR24148">
    <property type="entry name" value="ANKYRIN REPEAT DOMAIN-CONTAINING PROTEIN 39 HOMOLOG-RELATED"/>
    <property type="match status" value="1"/>
</dbReference>
<organism evidence="2 3">
    <name type="scientific">Zopfia rhizophila CBS 207.26</name>
    <dbReference type="NCBI Taxonomy" id="1314779"/>
    <lineage>
        <taxon>Eukaryota</taxon>
        <taxon>Fungi</taxon>
        <taxon>Dikarya</taxon>
        <taxon>Ascomycota</taxon>
        <taxon>Pezizomycotina</taxon>
        <taxon>Dothideomycetes</taxon>
        <taxon>Dothideomycetes incertae sedis</taxon>
        <taxon>Zopfiaceae</taxon>
        <taxon>Zopfia</taxon>
    </lineage>
</organism>
<proteinExistence type="predicted"/>
<feature type="domain" description="Heterokaryon incompatibility" evidence="1">
    <location>
        <begin position="2"/>
        <end position="149"/>
    </location>
</feature>